<dbReference type="Proteomes" id="UP000504606">
    <property type="component" value="Unplaced"/>
</dbReference>
<evidence type="ECO:0000256" key="1">
    <source>
        <dbReference type="SAM" id="MobiDB-lite"/>
    </source>
</evidence>
<dbReference type="RefSeq" id="XP_052126031.1">
    <property type="nucleotide sequence ID" value="XM_052270071.1"/>
</dbReference>
<proteinExistence type="predicted"/>
<sequence length="461" mass="50761">MAFIAFSPAPAGPDVEPAPAPRSLPYVPFAVYGPPAPAVPPLLRAPANPSLSPQGLGLTPNQAGRGRSPPLTASLPASVTNHLEANQEYNEISSEWGVPYGALLKALELEQRRLLQQQRLVHQQRQQQRRLAGVSEEPLQEFNEISSDWGVPYGVLLKALESEKRRITRNRQQQQRQQAGVGEEPLQEFNEISSDWGVPYGALLKALQREEQRILGNLRQQRQRASVGGVIGEEPLQEFNEISSDWGVPASAWALTLQKQRELLAKQSNLLRQQQQVQQPEEPLQEFNEISSDWGFPSSLLANAARSGLVNINQQQRTPAQFAQQAVNSKAGLQPVRIAPQTTKSTGLQPAQITHQPAMWTGPRQPVQAARQPAQSTGPQQIQARKSTTPAQPPRVNLDINVEGRFVYSHLVDGYLFTGPHRDSPLSLANSPAVKLLGGSFSFVSPDGIPVNIRKIRYHNP</sequence>
<evidence type="ECO:0000313" key="3">
    <source>
        <dbReference type="RefSeq" id="XP_052126031.1"/>
    </source>
</evidence>
<dbReference type="KEGG" id="foc:113205554"/>
<accession>A0A9C6WXW3</accession>
<feature type="region of interest" description="Disordered" evidence="1">
    <location>
        <begin position="356"/>
        <end position="395"/>
    </location>
</feature>
<dbReference type="OrthoDB" id="10639141at2759"/>
<reference evidence="3" key="1">
    <citation type="submission" date="2025-08" db="UniProtKB">
        <authorList>
            <consortium name="RefSeq"/>
        </authorList>
    </citation>
    <scope>IDENTIFICATION</scope>
    <source>
        <tissue evidence="3">Whole organism</tissue>
    </source>
</reference>
<evidence type="ECO:0000313" key="2">
    <source>
        <dbReference type="Proteomes" id="UP000504606"/>
    </source>
</evidence>
<keyword evidence="2" id="KW-1185">Reference proteome</keyword>
<feature type="compositionally biased region" description="Polar residues" evidence="1">
    <location>
        <begin position="376"/>
        <end position="390"/>
    </location>
</feature>
<feature type="compositionally biased region" description="Low complexity" evidence="1">
    <location>
        <begin position="363"/>
        <end position="375"/>
    </location>
</feature>
<name>A0A9C6WXW3_FRAOC</name>
<protein>
    <submittedName>
        <fullName evidence="3">Uncharacterized protein LOC113205554</fullName>
    </submittedName>
</protein>
<organism evidence="2 3">
    <name type="scientific">Frankliniella occidentalis</name>
    <name type="common">Western flower thrips</name>
    <name type="synonym">Euthrips occidentalis</name>
    <dbReference type="NCBI Taxonomy" id="133901"/>
    <lineage>
        <taxon>Eukaryota</taxon>
        <taxon>Metazoa</taxon>
        <taxon>Ecdysozoa</taxon>
        <taxon>Arthropoda</taxon>
        <taxon>Hexapoda</taxon>
        <taxon>Insecta</taxon>
        <taxon>Pterygota</taxon>
        <taxon>Neoptera</taxon>
        <taxon>Paraneoptera</taxon>
        <taxon>Thysanoptera</taxon>
        <taxon>Terebrantia</taxon>
        <taxon>Thripoidea</taxon>
        <taxon>Thripidae</taxon>
        <taxon>Frankliniella</taxon>
    </lineage>
</organism>
<dbReference type="AlphaFoldDB" id="A0A9C6WXW3"/>
<gene>
    <name evidence="3" type="primary">LOC113205554</name>
</gene>
<feature type="region of interest" description="Disordered" evidence="1">
    <location>
        <begin position="44"/>
        <end position="68"/>
    </location>
</feature>
<dbReference type="GeneID" id="113205554"/>